<reference evidence="1" key="1">
    <citation type="submission" date="2020-01" db="EMBL/GenBank/DDBJ databases">
        <title>Insect and environment-associated Actinomycetes.</title>
        <authorList>
            <person name="Currrie C."/>
            <person name="Chevrette M."/>
            <person name="Carlson C."/>
            <person name="Stubbendieck R."/>
            <person name="Wendt-Pienkowski E."/>
        </authorList>
    </citation>
    <scope>NUCLEOTIDE SEQUENCE</scope>
    <source>
        <strain evidence="1">SID505</strain>
    </source>
</reference>
<accession>A0A6G3T2W2</accession>
<dbReference type="RefSeq" id="WP_164261235.1">
    <property type="nucleotide sequence ID" value="NZ_JAAGMK010001008.1"/>
</dbReference>
<protein>
    <submittedName>
        <fullName evidence="1">Uncharacterized protein</fullName>
    </submittedName>
</protein>
<evidence type="ECO:0000313" key="1">
    <source>
        <dbReference type="EMBL" id="NEB89511.1"/>
    </source>
</evidence>
<name>A0A6G3T2W2_STRAQ</name>
<sequence>MMDLVGAGDGVAAFRGRDPQEVAVLVLELTAGGELEGDAVVDATVDE</sequence>
<gene>
    <name evidence="1" type="ORF">G3I43_35945</name>
</gene>
<proteinExistence type="predicted"/>
<organism evidence="1">
    <name type="scientific">Streptomyces anulatus</name>
    <name type="common">Streptomyces chrysomallus</name>
    <dbReference type="NCBI Taxonomy" id="1892"/>
    <lineage>
        <taxon>Bacteria</taxon>
        <taxon>Bacillati</taxon>
        <taxon>Actinomycetota</taxon>
        <taxon>Actinomycetes</taxon>
        <taxon>Kitasatosporales</taxon>
        <taxon>Streptomycetaceae</taxon>
        <taxon>Streptomyces</taxon>
    </lineage>
</organism>
<dbReference type="EMBL" id="JAAGMK010001008">
    <property type="protein sequence ID" value="NEB89511.1"/>
    <property type="molecule type" value="Genomic_DNA"/>
</dbReference>
<comment type="caution">
    <text evidence="1">The sequence shown here is derived from an EMBL/GenBank/DDBJ whole genome shotgun (WGS) entry which is preliminary data.</text>
</comment>
<dbReference type="AlphaFoldDB" id="A0A6G3T2W2"/>